<feature type="domain" description="Putative zinc-finger" evidence="5">
    <location>
        <begin position="14"/>
        <end position="38"/>
    </location>
</feature>
<accession>A0A2T6FRM7</accession>
<feature type="transmembrane region" description="Helical" evidence="4">
    <location>
        <begin position="102"/>
        <end position="125"/>
    </location>
</feature>
<evidence type="ECO:0000256" key="3">
    <source>
        <dbReference type="SAM" id="MobiDB-lite"/>
    </source>
</evidence>
<sequence>MGMNQHRPLNIWMQYVNDELPPEERERCEAHLDGCDACLELYMECIGQMADSLPALPDTDAFAAAVMQRWTEEQPRASEAEDTPANQPAESKRRIPWTQSPFFHYAVAAAITLLLMSTGVFHSLMGHPEPGRMSYSASDQTEAYVPFSEILLEKTIGLLDSIQPKHERGGTR</sequence>
<dbReference type="InterPro" id="IPR027383">
    <property type="entry name" value="Znf_put"/>
</dbReference>
<evidence type="ECO:0000256" key="1">
    <source>
        <dbReference type="ARBA" id="ARBA00024353"/>
    </source>
</evidence>
<dbReference type="Gene3D" id="1.10.10.1320">
    <property type="entry name" value="Anti-sigma factor, zinc-finger domain"/>
    <property type="match status" value="1"/>
</dbReference>
<dbReference type="Proteomes" id="UP000244184">
    <property type="component" value="Unassembled WGS sequence"/>
</dbReference>
<evidence type="ECO:0000313" key="6">
    <source>
        <dbReference type="EMBL" id="PUA34571.1"/>
    </source>
</evidence>
<evidence type="ECO:0000313" key="7">
    <source>
        <dbReference type="Proteomes" id="UP000244184"/>
    </source>
</evidence>
<dbReference type="InterPro" id="IPR041916">
    <property type="entry name" value="Anti_sigma_zinc_sf"/>
</dbReference>
<keyword evidence="4" id="KW-0812">Transmembrane</keyword>
<keyword evidence="4" id="KW-0472">Membrane</keyword>
<reference evidence="6 7" key="1">
    <citation type="submission" date="2018-03" db="EMBL/GenBank/DDBJ databases">
        <title>Genome sequence of Paenibacillus elgii strain AC13 an antimicrobial compound producing bacteria.</title>
        <authorList>
            <person name="Kurokawa A.S."/>
            <person name="Araujo J.F."/>
            <person name="Costa R.A."/>
            <person name="Ortega D.B."/>
            <person name="Pires A.S."/>
            <person name="Pappas G.J.Jr."/>
            <person name="Franco O.L."/>
            <person name="Barreto C."/>
            <person name="Magalhaes B.S."/>
            <person name="Kruger R.H."/>
        </authorList>
    </citation>
    <scope>NUCLEOTIDE SEQUENCE [LARGE SCALE GENOMIC DNA]</scope>
    <source>
        <strain evidence="6 7">AC13</strain>
    </source>
</reference>
<proteinExistence type="inferred from homology"/>
<name>A0A2T6FRM7_9BACL</name>
<gene>
    <name evidence="6" type="ORF">C8Z91_35665</name>
</gene>
<organism evidence="6 7">
    <name type="scientific">Paenibacillus elgii</name>
    <dbReference type="NCBI Taxonomy" id="189691"/>
    <lineage>
        <taxon>Bacteria</taxon>
        <taxon>Bacillati</taxon>
        <taxon>Bacillota</taxon>
        <taxon>Bacilli</taxon>
        <taxon>Bacillales</taxon>
        <taxon>Paenibacillaceae</taxon>
        <taxon>Paenibacillus</taxon>
    </lineage>
</organism>
<dbReference type="EMBL" id="PYHP01000104">
    <property type="protein sequence ID" value="PUA34571.1"/>
    <property type="molecule type" value="Genomic_DNA"/>
</dbReference>
<comment type="caution">
    <text evidence="6">The sequence shown here is derived from an EMBL/GenBank/DDBJ whole genome shotgun (WGS) entry which is preliminary data.</text>
</comment>
<feature type="region of interest" description="Disordered" evidence="3">
    <location>
        <begin position="72"/>
        <end position="93"/>
    </location>
</feature>
<comment type="similarity">
    <text evidence="1">Belongs to the zinc-associated anti-sigma factor (ZAS) superfamily. Anti-sigma-W factor family.</text>
</comment>
<dbReference type="AlphaFoldDB" id="A0A2T6FRM7"/>
<dbReference type="Pfam" id="PF13490">
    <property type="entry name" value="zf-HC2"/>
    <property type="match status" value="1"/>
</dbReference>
<evidence type="ECO:0000259" key="5">
    <source>
        <dbReference type="Pfam" id="PF13490"/>
    </source>
</evidence>
<evidence type="ECO:0000256" key="2">
    <source>
        <dbReference type="ARBA" id="ARBA00024438"/>
    </source>
</evidence>
<keyword evidence="4" id="KW-1133">Transmembrane helix</keyword>
<evidence type="ECO:0000256" key="4">
    <source>
        <dbReference type="SAM" id="Phobius"/>
    </source>
</evidence>
<protein>
    <recommendedName>
        <fullName evidence="2">Anti-sigma-W factor RsiW</fullName>
    </recommendedName>
</protein>